<dbReference type="Pfam" id="PF13614">
    <property type="entry name" value="AAA_31"/>
    <property type="match status" value="1"/>
</dbReference>
<name>A0A4S3PX82_9BACI</name>
<dbReference type="GO" id="GO:0009898">
    <property type="term" value="C:cytoplasmic side of plasma membrane"/>
    <property type="evidence" value="ECO:0007669"/>
    <property type="project" value="TreeGrafter"/>
</dbReference>
<proteinExistence type="predicted"/>
<accession>A0A4S3PX82</accession>
<dbReference type="GO" id="GO:0016887">
    <property type="term" value="F:ATP hydrolysis activity"/>
    <property type="evidence" value="ECO:0007669"/>
    <property type="project" value="TreeGrafter"/>
</dbReference>
<dbReference type="GO" id="GO:0051782">
    <property type="term" value="P:negative regulation of cell division"/>
    <property type="evidence" value="ECO:0007669"/>
    <property type="project" value="TreeGrafter"/>
</dbReference>
<dbReference type="OrthoDB" id="9816297at2"/>
<feature type="domain" description="AAA" evidence="3">
    <location>
        <begin position="23"/>
        <end position="182"/>
    </location>
</feature>
<dbReference type="AlphaFoldDB" id="A0A4S3PX82"/>
<reference evidence="4 5" key="1">
    <citation type="journal article" date="2019" name="Indoor Air">
        <title>Impacts of indoor surface finishes on bacterial viability.</title>
        <authorList>
            <person name="Hu J."/>
            <person name="Maamar S.B."/>
            <person name="Glawe A.J."/>
            <person name="Gottel N."/>
            <person name="Gilbert J.A."/>
            <person name="Hartmann E.M."/>
        </authorList>
    </citation>
    <scope>NUCLEOTIDE SEQUENCE [LARGE SCALE GENOMIC DNA]</scope>
    <source>
        <strain evidence="4 5">AF060A6</strain>
    </source>
</reference>
<dbReference type="InterPro" id="IPR033875">
    <property type="entry name" value="FlhG"/>
</dbReference>
<dbReference type="EMBL" id="SLUB01000004">
    <property type="protein sequence ID" value="THE14487.1"/>
    <property type="molecule type" value="Genomic_DNA"/>
</dbReference>
<dbReference type="PANTHER" id="PTHR43384">
    <property type="entry name" value="SEPTUM SITE-DETERMINING PROTEIN MIND HOMOLOG, CHLOROPLASTIC-RELATED"/>
    <property type="match status" value="1"/>
</dbReference>
<dbReference type="GO" id="GO:0005524">
    <property type="term" value="F:ATP binding"/>
    <property type="evidence" value="ECO:0007669"/>
    <property type="project" value="UniProtKB-KW"/>
</dbReference>
<evidence type="ECO:0000256" key="1">
    <source>
        <dbReference type="ARBA" id="ARBA00022741"/>
    </source>
</evidence>
<evidence type="ECO:0000313" key="4">
    <source>
        <dbReference type="EMBL" id="THE14487.1"/>
    </source>
</evidence>
<dbReference type="PANTHER" id="PTHR43384:SF4">
    <property type="entry name" value="CELLULOSE BIOSYNTHESIS PROTEIN BCSQ-RELATED"/>
    <property type="match status" value="1"/>
</dbReference>
<dbReference type="InterPro" id="IPR025669">
    <property type="entry name" value="AAA_dom"/>
</dbReference>
<dbReference type="STRING" id="1033734.GCA_000285535_00672"/>
<comment type="caution">
    <text evidence="4">The sequence shown here is derived from an EMBL/GenBank/DDBJ whole genome shotgun (WGS) entry which is preliminary data.</text>
</comment>
<keyword evidence="5" id="KW-1185">Reference proteome</keyword>
<dbReference type="InterPro" id="IPR027417">
    <property type="entry name" value="P-loop_NTPase"/>
</dbReference>
<dbReference type="InterPro" id="IPR025501">
    <property type="entry name" value="MinD_FleN"/>
</dbReference>
<dbReference type="PIRSF" id="PIRSF003092">
    <property type="entry name" value="MinD"/>
    <property type="match status" value="1"/>
</dbReference>
<dbReference type="Gene3D" id="3.40.50.300">
    <property type="entry name" value="P-loop containing nucleotide triphosphate hydrolases"/>
    <property type="match status" value="1"/>
</dbReference>
<keyword evidence="1" id="KW-0547">Nucleotide-binding</keyword>
<sequence length="291" mass="32789">MIDQAAALRRKLAMMNNKRDQTKAIAVISGKGGVGKSNVSLNFSIALSRFGKKVLLFDMDIGMGNIDILMGITAHHTIVDLFEKNLTIKELLIKGPEGIDYIAGGNGLPNLFKLDEKKSEYLMEQLQFILNEYDYVIFDMGAGMTEENVKFLLAMDEIFVITTSEPTAITDAYSAMKYICLFDQSIPLYLVVNRAENEAEGMQTLKRVKQVVLQFLVKEVNLLGVLPDDKAVQKAVSHQEPFLLYAPKALISKNLLDICKKYLDENNEQSQEKNQDTSFISKLQRFFVRGR</sequence>
<dbReference type="Proteomes" id="UP000306477">
    <property type="component" value="Unassembled WGS sequence"/>
</dbReference>
<dbReference type="CDD" id="cd02038">
    <property type="entry name" value="FlhG-like"/>
    <property type="match status" value="1"/>
</dbReference>
<evidence type="ECO:0000259" key="3">
    <source>
        <dbReference type="Pfam" id="PF13614"/>
    </source>
</evidence>
<evidence type="ECO:0000256" key="2">
    <source>
        <dbReference type="ARBA" id="ARBA00022840"/>
    </source>
</evidence>
<dbReference type="InterPro" id="IPR050625">
    <property type="entry name" value="ParA/MinD_ATPase"/>
</dbReference>
<evidence type="ECO:0000313" key="5">
    <source>
        <dbReference type="Proteomes" id="UP000306477"/>
    </source>
</evidence>
<protein>
    <submittedName>
        <fullName evidence="4">MinD/ParA family protein</fullName>
    </submittedName>
</protein>
<gene>
    <name evidence="4" type="ORF">E1I69_04235</name>
</gene>
<organism evidence="4 5">
    <name type="scientific">Bacillus timonensis</name>
    <dbReference type="NCBI Taxonomy" id="1033734"/>
    <lineage>
        <taxon>Bacteria</taxon>
        <taxon>Bacillati</taxon>
        <taxon>Bacillota</taxon>
        <taxon>Bacilli</taxon>
        <taxon>Bacillales</taxon>
        <taxon>Bacillaceae</taxon>
        <taxon>Bacillus</taxon>
    </lineage>
</organism>
<dbReference type="GO" id="GO:0005829">
    <property type="term" value="C:cytosol"/>
    <property type="evidence" value="ECO:0007669"/>
    <property type="project" value="TreeGrafter"/>
</dbReference>
<keyword evidence="2" id="KW-0067">ATP-binding</keyword>
<dbReference type="SUPFAM" id="SSF52540">
    <property type="entry name" value="P-loop containing nucleoside triphosphate hydrolases"/>
    <property type="match status" value="1"/>
</dbReference>
<dbReference type="RefSeq" id="WP_136378357.1">
    <property type="nucleotide sequence ID" value="NZ_SLUB01000004.1"/>
</dbReference>